<dbReference type="SUPFAM" id="SSF53597">
    <property type="entry name" value="Dihydrofolate reductase-like"/>
    <property type="match status" value="1"/>
</dbReference>
<dbReference type="InterPro" id="IPR024072">
    <property type="entry name" value="DHFR-like_dom_sf"/>
</dbReference>
<dbReference type="EMBL" id="CP059572">
    <property type="protein sequence ID" value="QXJ23290.1"/>
    <property type="molecule type" value="Genomic_DNA"/>
</dbReference>
<proteinExistence type="predicted"/>
<dbReference type="PANTHER" id="PTHR38011">
    <property type="entry name" value="DIHYDROFOLATE REDUCTASE FAMILY PROTEIN (AFU_ORTHOLOGUE AFUA_8G06820)"/>
    <property type="match status" value="1"/>
</dbReference>
<feature type="domain" description="Bacterial bifunctional deaminase-reductase C-terminal" evidence="1">
    <location>
        <begin position="3"/>
        <end position="185"/>
    </location>
</feature>
<evidence type="ECO:0000259" key="1">
    <source>
        <dbReference type="Pfam" id="PF01872"/>
    </source>
</evidence>
<sequence>MRKLVVCALMSLDGYVEGPGKNFMVMPADHSFDGYCAERLREAGTLLLGRTTFEMFRGFWPSVAGNENATADQREISRLDNAIEKVVVSDTLTRARTAPWDDAAIVSRSEAHTRISALKKAPGRDILVFGSNVLWNDLLKAGLVDELHLMVGPAVLGSGTPAFGKTPDAPLRLLTNRTFADSSNIVLQYGVG</sequence>
<reference evidence="2" key="1">
    <citation type="submission" date="2020-07" db="EMBL/GenBank/DDBJ databases">
        <authorList>
            <person name="Tarantini F.S."/>
            <person name="Hong K.W."/>
            <person name="Chan K.G."/>
        </authorList>
    </citation>
    <scope>NUCLEOTIDE SEQUENCE</scope>
    <source>
        <strain evidence="2">32-07</strain>
    </source>
</reference>
<evidence type="ECO:0000313" key="2">
    <source>
        <dbReference type="EMBL" id="QXJ23290.1"/>
    </source>
</evidence>
<keyword evidence="3" id="KW-1185">Reference proteome</keyword>
<dbReference type="Gene3D" id="3.40.430.10">
    <property type="entry name" value="Dihydrofolate Reductase, subunit A"/>
    <property type="match status" value="1"/>
</dbReference>
<evidence type="ECO:0000313" key="3">
    <source>
        <dbReference type="Proteomes" id="UP001049518"/>
    </source>
</evidence>
<organism evidence="2 3">
    <name type="scientific">Actinomadura graeca</name>
    <dbReference type="NCBI Taxonomy" id="2750812"/>
    <lineage>
        <taxon>Bacteria</taxon>
        <taxon>Bacillati</taxon>
        <taxon>Actinomycetota</taxon>
        <taxon>Actinomycetes</taxon>
        <taxon>Streptosporangiales</taxon>
        <taxon>Thermomonosporaceae</taxon>
        <taxon>Actinomadura</taxon>
    </lineage>
</organism>
<dbReference type="InterPro" id="IPR050765">
    <property type="entry name" value="Riboflavin_Biosynth_HTPR"/>
</dbReference>
<name>A0ABX8QWQ8_9ACTN</name>
<protein>
    <submittedName>
        <fullName evidence="2">Dihydrofolate reductase family protein</fullName>
    </submittedName>
</protein>
<dbReference type="InterPro" id="IPR002734">
    <property type="entry name" value="RibDG_C"/>
</dbReference>
<dbReference type="Pfam" id="PF01872">
    <property type="entry name" value="RibD_C"/>
    <property type="match status" value="1"/>
</dbReference>
<dbReference type="Proteomes" id="UP001049518">
    <property type="component" value="Chromosome"/>
</dbReference>
<dbReference type="PANTHER" id="PTHR38011:SF11">
    <property type="entry name" value="2,5-DIAMINO-6-RIBOSYLAMINO-4(3H)-PYRIMIDINONE 5'-PHOSPHATE REDUCTASE"/>
    <property type="match status" value="1"/>
</dbReference>
<dbReference type="RefSeq" id="WP_231328973.1">
    <property type="nucleotide sequence ID" value="NZ_CP059572.1"/>
</dbReference>
<accession>A0ABX8QWQ8</accession>
<gene>
    <name evidence="2" type="ORF">AGRA3207_004427</name>
</gene>